<dbReference type="EMBL" id="LUGG01000019">
    <property type="protein sequence ID" value="OBZ68693.1"/>
    <property type="molecule type" value="Genomic_DNA"/>
</dbReference>
<keyword evidence="3" id="KW-1185">Reference proteome</keyword>
<comment type="caution">
    <text evidence="2">The sequence shown here is derived from an EMBL/GenBank/DDBJ whole genome shotgun (WGS) entry which is preliminary data.</text>
</comment>
<proteinExistence type="predicted"/>
<reference evidence="2 3" key="1">
    <citation type="submission" date="2016-03" db="EMBL/GenBank/DDBJ databases">
        <title>Whole genome sequencing of Grifola frondosa 9006-11.</title>
        <authorList>
            <person name="Min B."/>
            <person name="Park H."/>
            <person name="Kim J.-G."/>
            <person name="Cho H."/>
            <person name="Oh Y.-L."/>
            <person name="Kong W.-S."/>
            <person name="Choi I.-G."/>
        </authorList>
    </citation>
    <scope>NUCLEOTIDE SEQUENCE [LARGE SCALE GENOMIC DNA]</scope>
    <source>
        <strain evidence="2 3">9006-11</strain>
    </source>
</reference>
<evidence type="ECO:0000313" key="3">
    <source>
        <dbReference type="Proteomes" id="UP000092993"/>
    </source>
</evidence>
<feature type="compositionally biased region" description="Polar residues" evidence="1">
    <location>
        <begin position="10"/>
        <end position="19"/>
    </location>
</feature>
<accession>A0A1C7LVB2</accession>
<evidence type="ECO:0000313" key="2">
    <source>
        <dbReference type="EMBL" id="OBZ68693.1"/>
    </source>
</evidence>
<name>A0A1C7LVB2_GRIFR</name>
<protein>
    <submittedName>
        <fullName evidence="2">Uncharacterized protein</fullName>
    </submittedName>
</protein>
<evidence type="ECO:0000256" key="1">
    <source>
        <dbReference type="SAM" id="MobiDB-lite"/>
    </source>
</evidence>
<dbReference type="OrthoDB" id="2726318at2759"/>
<gene>
    <name evidence="2" type="ORF">A0H81_11033</name>
</gene>
<sequence>MNSPPDPGSPTYSASSDSGSPEELSQAVQEEFVRAAVPAGESIFTTNVHEGTEVEAERGTQYGYPRRTGVWENRESGRSQKDDLVDQHIVDELRIQFGDPFDDDIVRSAS</sequence>
<organism evidence="2 3">
    <name type="scientific">Grifola frondosa</name>
    <name type="common">Maitake</name>
    <name type="synonym">Polyporus frondosus</name>
    <dbReference type="NCBI Taxonomy" id="5627"/>
    <lineage>
        <taxon>Eukaryota</taxon>
        <taxon>Fungi</taxon>
        <taxon>Dikarya</taxon>
        <taxon>Basidiomycota</taxon>
        <taxon>Agaricomycotina</taxon>
        <taxon>Agaricomycetes</taxon>
        <taxon>Polyporales</taxon>
        <taxon>Grifolaceae</taxon>
        <taxon>Grifola</taxon>
    </lineage>
</organism>
<dbReference type="Proteomes" id="UP000092993">
    <property type="component" value="Unassembled WGS sequence"/>
</dbReference>
<dbReference type="AlphaFoldDB" id="A0A1C7LVB2"/>
<feature type="region of interest" description="Disordered" evidence="1">
    <location>
        <begin position="1"/>
        <end position="27"/>
    </location>
</feature>